<dbReference type="RefSeq" id="WP_256618281.1">
    <property type="nucleotide sequence ID" value="NZ_JANIBC010000002.1"/>
</dbReference>
<sequence>MVANVQEQPVHPLRAVFQDLRITRKGLKVEHTGHYVPLEWATVVDVVRWLTYDGALRLVPTLADRPIKIAFTPHTARRWYFARAIVEHLGAEVVEDPADAELVWAFDDATFSDEVMATNDQVVINGTCTDISKTRINEIMQSVFGYALAADPETYDGPMVEKSEINGAHDGRIVQGPAPRREGFVYQRLVDNQYDDNRVEDLRTTIVGGKPVLVFRKRRPMDGRFANTNTEVVLTSLDEVFTMEERNMIGAFAQELGLDAGGLDVLRDRHTGKLFIVDANKTDMGPPMALPLNDKLKATHMMAEALAEEIQVSYSTSRAAARTFQMADLQPFSWKHQIFGQPA</sequence>
<accession>A0A9X2L7P5</accession>
<evidence type="ECO:0008006" key="3">
    <source>
        <dbReference type="Google" id="ProtNLM"/>
    </source>
</evidence>
<dbReference type="EMBL" id="JANIBC010000002">
    <property type="protein sequence ID" value="MCQ8184464.1"/>
    <property type="molecule type" value="Genomic_DNA"/>
</dbReference>
<name>A0A9X2L7P5_9PROT</name>
<dbReference type="SUPFAM" id="SSF56059">
    <property type="entry name" value="Glutathione synthetase ATP-binding domain-like"/>
    <property type="match status" value="1"/>
</dbReference>
<comment type="caution">
    <text evidence="1">The sequence shown here is derived from an EMBL/GenBank/DDBJ whole genome shotgun (WGS) entry which is preliminary data.</text>
</comment>
<protein>
    <recommendedName>
        <fullName evidence="3">ATP-grasp domain-containing protein</fullName>
    </recommendedName>
</protein>
<organism evidence="1 2">
    <name type="scientific">Parvularcula maris</name>
    <dbReference type="NCBI Taxonomy" id="2965077"/>
    <lineage>
        <taxon>Bacteria</taxon>
        <taxon>Pseudomonadati</taxon>
        <taxon>Pseudomonadota</taxon>
        <taxon>Alphaproteobacteria</taxon>
        <taxon>Parvularculales</taxon>
        <taxon>Parvularculaceae</taxon>
        <taxon>Parvularcula</taxon>
    </lineage>
</organism>
<proteinExistence type="predicted"/>
<dbReference type="Gene3D" id="3.30.470.20">
    <property type="entry name" value="ATP-grasp fold, B domain"/>
    <property type="match status" value="1"/>
</dbReference>
<dbReference type="Proteomes" id="UP001142610">
    <property type="component" value="Unassembled WGS sequence"/>
</dbReference>
<evidence type="ECO:0000313" key="2">
    <source>
        <dbReference type="Proteomes" id="UP001142610"/>
    </source>
</evidence>
<dbReference type="AlphaFoldDB" id="A0A9X2L7P5"/>
<evidence type="ECO:0000313" key="1">
    <source>
        <dbReference type="EMBL" id="MCQ8184464.1"/>
    </source>
</evidence>
<gene>
    <name evidence="1" type="ORF">NOG11_03605</name>
</gene>
<reference evidence="1" key="1">
    <citation type="submission" date="2022-07" db="EMBL/GenBank/DDBJ databases">
        <title>Parvularcula maris sp. nov., an algicidal bacterium isolated from seawater.</title>
        <authorList>
            <person name="Li F."/>
        </authorList>
    </citation>
    <scope>NUCLEOTIDE SEQUENCE</scope>
    <source>
        <strain evidence="1">BGMRC 0090</strain>
    </source>
</reference>
<keyword evidence="2" id="KW-1185">Reference proteome</keyword>